<dbReference type="Proteomes" id="UP000276133">
    <property type="component" value="Unassembled WGS sequence"/>
</dbReference>
<evidence type="ECO:0000313" key="2">
    <source>
        <dbReference type="Proteomes" id="UP000276133"/>
    </source>
</evidence>
<evidence type="ECO:0000313" key="1">
    <source>
        <dbReference type="EMBL" id="RNA00054.1"/>
    </source>
</evidence>
<comment type="caution">
    <text evidence="1">The sequence shown here is derived from an EMBL/GenBank/DDBJ whole genome shotgun (WGS) entry which is preliminary data.</text>
</comment>
<dbReference type="AlphaFoldDB" id="A0A3M7PM56"/>
<protein>
    <submittedName>
        <fullName evidence="1">Uncharacterized protein</fullName>
    </submittedName>
</protein>
<sequence>MNSESFKNSCRPDHDCTKRLIGKIKKKVKLSSSNIMECHCIQAKAKINKARCLRNRIAVYIKRIDVYIEQRNK</sequence>
<keyword evidence="2" id="KW-1185">Reference proteome</keyword>
<name>A0A3M7PM56_BRAPC</name>
<gene>
    <name evidence="1" type="ORF">BpHYR1_032442</name>
</gene>
<proteinExistence type="predicted"/>
<organism evidence="1 2">
    <name type="scientific">Brachionus plicatilis</name>
    <name type="common">Marine rotifer</name>
    <name type="synonym">Brachionus muelleri</name>
    <dbReference type="NCBI Taxonomy" id="10195"/>
    <lineage>
        <taxon>Eukaryota</taxon>
        <taxon>Metazoa</taxon>
        <taxon>Spiralia</taxon>
        <taxon>Gnathifera</taxon>
        <taxon>Rotifera</taxon>
        <taxon>Eurotatoria</taxon>
        <taxon>Monogononta</taxon>
        <taxon>Pseudotrocha</taxon>
        <taxon>Ploima</taxon>
        <taxon>Brachionidae</taxon>
        <taxon>Brachionus</taxon>
    </lineage>
</organism>
<accession>A0A3M7PM56</accession>
<reference evidence="1 2" key="1">
    <citation type="journal article" date="2018" name="Sci. Rep.">
        <title>Genomic signatures of local adaptation to the degree of environmental predictability in rotifers.</title>
        <authorList>
            <person name="Franch-Gras L."/>
            <person name="Hahn C."/>
            <person name="Garcia-Roger E.M."/>
            <person name="Carmona M.J."/>
            <person name="Serra M."/>
            <person name="Gomez A."/>
        </authorList>
    </citation>
    <scope>NUCLEOTIDE SEQUENCE [LARGE SCALE GENOMIC DNA]</scope>
    <source>
        <strain evidence="1">HYR1</strain>
    </source>
</reference>
<dbReference type="EMBL" id="REGN01009945">
    <property type="protein sequence ID" value="RNA00054.1"/>
    <property type="molecule type" value="Genomic_DNA"/>
</dbReference>